<dbReference type="PANTHER" id="PTHR19136">
    <property type="entry name" value="MOLYBDENUM COFACTOR GUANYLYLTRANSFERASE"/>
    <property type="match status" value="1"/>
</dbReference>
<reference evidence="4 5" key="1">
    <citation type="submission" date="2024-06" db="EMBL/GenBank/DDBJ databases">
        <title>Halorubrum miltondacostae sp. nov., a potential PHA producer isolated from an inland solar saltern in Rio Maior, Portugal.</title>
        <authorList>
            <person name="Albuquerque L."/>
            <person name="Viver T."/>
            <person name="Barroso C."/>
            <person name="Claudino R."/>
            <person name="Galvan M."/>
            <person name="Simoes G."/>
            <person name="Lobo Da Cunha A."/>
            <person name="Egas C."/>
        </authorList>
    </citation>
    <scope>NUCLEOTIDE SEQUENCE [LARGE SCALE GENOMIC DNA]</scope>
    <source>
        <strain evidence="4 5">RMP-11</strain>
    </source>
</reference>
<feature type="region of interest" description="Disordered" evidence="2">
    <location>
        <begin position="1"/>
        <end position="22"/>
    </location>
</feature>
<dbReference type="Pfam" id="PF12804">
    <property type="entry name" value="NTP_transf_3"/>
    <property type="match status" value="1"/>
</dbReference>
<keyword evidence="1 4" id="KW-0808">Transferase</keyword>
<dbReference type="PANTHER" id="PTHR19136:SF86">
    <property type="entry name" value="ADENOSYLCOBINAMIDE-PHOSPHATE GUANYLYLTRANSFERASE"/>
    <property type="match status" value="1"/>
</dbReference>
<dbReference type="InterPro" id="IPR025877">
    <property type="entry name" value="MobA-like_NTP_Trfase"/>
</dbReference>
<dbReference type="SUPFAM" id="SSF53448">
    <property type="entry name" value="Nucleotide-diphospho-sugar transferases"/>
    <property type="match status" value="1"/>
</dbReference>
<feature type="domain" description="MobA-like NTP transferase" evidence="3">
    <location>
        <begin position="2"/>
        <end position="147"/>
    </location>
</feature>
<protein>
    <submittedName>
        <fullName evidence="4">NTP transferase domain-containing protein</fullName>
    </submittedName>
</protein>
<gene>
    <name evidence="4" type="ORF">ABNG04_07320</name>
</gene>
<proteinExistence type="predicted"/>
<evidence type="ECO:0000313" key="4">
    <source>
        <dbReference type="EMBL" id="MEZ3163686.1"/>
    </source>
</evidence>
<accession>A0ABD5M0A4</accession>
<dbReference type="Gene3D" id="3.90.550.10">
    <property type="entry name" value="Spore Coat Polysaccharide Biosynthesis Protein SpsA, Chain A"/>
    <property type="match status" value="1"/>
</dbReference>
<evidence type="ECO:0000313" key="5">
    <source>
        <dbReference type="Proteomes" id="UP001567572"/>
    </source>
</evidence>
<dbReference type="RefSeq" id="WP_371161953.1">
    <property type="nucleotide sequence ID" value="NZ_JBEDNX010000002.1"/>
</dbReference>
<dbReference type="EMBL" id="JBEDNY010000002">
    <property type="protein sequence ID" value="MEZ3163686.1"/>
    <property type="molecule type" value="Genomic_DNA"/>
</dbReference>
<keyword evidence="5" id="KW-1185">Reference proteome</keyword>
<dbReference type="Proteomes" id="UP001567572">
    <property type="component" value="Unassembled WGS sequence"/>
</dbReference>
<evidence type="ECO:0000256" key="2">
    <source>
        <dbReference type="SAM" id="MobiDB-lite"/>
    </source>
</evidence>
<sequence>MCGGRGTRLDRHGEKPLAPVAGRSMVDRTLDALAASRVETAYAAVSPHTPRTRERLGERAGGGGRVGDGAERTDGSVEVVVVDTPGDGYVADLRTALADGPEAPVLTVAVDLPLLDGPAVDAVLDAHATAGADSLSVRIPAARKRGLGASADAVTRYDGAGDDRAGGDEALGGDGGAPEERVPAGVNVVGALDGAGDEAVYATRDARLALNVNRPGDRRLAERILAGDRDASVLPSGGVEWLGEPGAGEGGDRS</sequence>
<dbReference type="GO" id="GO:0016779">
    <property type="term" value="F:nucleotidyltransferase activity"/>
    <property type="evidence" value="ECO:0007669"/>
    <property type="project" value="UniProtKB-ARBA"/>
</dbReference>
<comment type="caution">
    <text evidence="4">The sequence shown here is derived from an EMBL/GenBank/DDBJ whole genome shotgun (WGS) entry which is preliminary data.</text>
</comment>
<dbReference type="AlphaFoldDB" id="A0ABD5M0A4"/>
<dbReference type="InterPro" id="IPR029044">
    <property type="entry name" value="Nucleotide-diphossugar_trans"/>
</dbReference>
<evidence type="ECO:0000256" key="1">
    <source>
        <dbReference type="ARBA" id="ARBA00022679"/>
    </source>
</evidence>
<feature type="region of interest" description="Disordered" evidence="2">
    <location>
        <begin position="157"/>
        <end position="179"/>
    </location>
</feature>
<name>A0ABD5M0A4_9EURY</name>
<organism evidence="4 5">
    <name type="scientific">Halorubrum miltondacostae</name>
    <dbReference type="NCBI Taxonomy" id="3076378"/>
    <lineage>
        <taxon>Archaea</taxon>
        <taxon>Methanobacteriati</taxon>
        <taxon>Methanobacteriota</taxon>
        <taxon>Stenosarchaea group</taxon>
        <taxon>Halobacteria</taxon>
        <taxon>Halobacteriales</taxon>
        <taxon>Haloferacaceae</taxon>
        <taxon>Halorubrum</taxon>
    </lineage>
</organism>
<evidence type="ECO:0000259" key="3">
    <source>
        <dbReference type="Pfam" id="PF12804"/>
    </source>
</evidence>
<feature type="region of interest" description="Disordered" evidence="2">
    <location>
        <begin position="45"/>
        <end position="72"/>
    </location>
</feature>